<dbReference type="SMART" id="SM00448">
    <property type="entry name" value="REC"/>
    <property type="match status" value="1"/>
</dbReference>
<proteinExistence type="predicted"/>
<dbReference type="PANTHER" id="PTHR43214:SF41">
    <property type="entry name" value="NITRATE_NITRITE RESPONSE REGULATOR PROTEIN NARP"/>
    <property type="match status" value="1"/>
</dbReference>
<feature type="domain" description="Response regulatory" evidence="7">
    <location>
        <begin position="4"/>
        <end position="120"/>
    </location>
</feature>
<feature type="domain" description="HTH luxR-type" evidence="6">
    <location>
        <begin position="135"/>
        <end position="200"/>
    </location>
</feature>
<dbReference type="Gene3D" id="3.40.50.2300">
    <property type="match status" value="1"/>
</dbReference>
<dbReference type="CDD" id="cd06170">
    <property type="entry name" value="LuxR_C_like"/>
    <property type="match status" value="1"/>
</dbReference>
<dbReference type="AlphaFoldDB" id="A0A4S4AUW1"/>
<dbReference type="GO" id="GO:0006355">
    <property type="term" value="P:regulation of DNA-templated transcription"/>
    <property type="evidence" value="ECO:0007669"/>
    <property type="project" value="InterPro"/>
</dbReference>
<evidence type="ECO:0000259" key="6">
    <source>
        <dbReference type="PROSITE" id="PS50043"/>
    </source>
</evidence>
<evidence type="ECO:0000256" key="5">
    <source>
        <dbReference type="PROSITE-ProRule" id="PRU00169"/>
    </source>
</evidence>
<evidence type="ECO:0000259" key="7">
    <source>
        <dbReference type="PROSITE" id="PS50110"/>
    </source>
</evidence>
<keyword evidence="2" id="KW-0805">Transcription regulation</keyword>
<dbReference type="PROSITE" id="PS50110">
    <property type="entry name" value="RESPONSE_REGULATORY"/>
    <property type="match status" value="1"/>
</dbReference>
<sequence length="206" mass="22197">MKRRVLIADDHALVRGGLRALIGALDSFEVVGEAADGDEVVVRAVELDPQIILMDLSMPRAGGMQAIARVHAVRPACAILVLSMHASDYYVGEALQAGAVGYLVKDSAPEELESALHAVAAGGHYLSPRLASQRARAGADLLTPRQRQILRLIAEGLGTREIAERLEISVKTVETHRAQIMQRLDIHDVAGLTRHAIRIGLISPEE</sequence>
<dbReference type="EMBL" id="SSOC01000006">
    <property type="protein sequence ID" value="THF63011.1"/>
    <property type="molecule type" value="Genomic_DNA"/>
</dbReference>
<dbReference type="Pfam" id="PF00072">
    <property type="entry name" value="Response_reg"/>
    <property type="match status" value="1"/>
</dbReference>
<accession>A0A4S4AUW1</accession>
<name>A0A4S4AUW1_9RHOO</name>
<dbReference type="GO" id="GO:0003677">
    <property type="term" value="F:DNA binding"/>
    <property type="evidence" value="ECO:0007669"/>
    <property type="project" value="UniProtKB-KW"/>
</dbReference>
<dbReference type="InterPro" id="IPR001789">
    <property type="entry name" value="Sig_transdc_resp-reg_receiver"/>
</dbReference>
<dbReference type="InterPro" id="IPR000792">
    <property type="entry name" value="Tscrpt_reg_LuxR_C"/>
</dbReference>
<dbReference type="SMART" id="SM00421">
    <property type="entry name" value="HTH_LUXR"/>
    <property type="match status" value="1"/>
</dbReference>
<evidence type="ECO:0000313" key="8">
    <source>
        <dbReference type="EMBL" id="THF63011.1"/>
    </source>
</evidence>
<evidence type="ECO:0000256" key="1">
    <source>
        <dbReference type="ARBA" id="ARBA00022553"/>
    </source>
</evidence>
<feature type="modified residue" description="4-aspartylphosphate" evidence="5">
    <location>
        <position position="55"/>
    </location>
</feature>
<dbReference type="OrthoDB" id="9816469at2"/>
<comment type="caution">
    <text evidence="8">The sequence shown here is derived from an EMBL/GenBank/DDBJ whole genome shotgun (WGS) entry which is preliminary data.</text>
</comment>
<dbReference type="InterPro" id="IPR016032">
    <property type="entry name" value="Sig_transdc_resp-reg_C-effctor"/>
</dbReference>
<dbReference type="PROSITE" id="PS50043">
    <property type="entry name" value="HTH_LUXR_2"/>
    <property type="match status" value="1"/>
</dbReference>
<dbReference type="PANTHER" id="PTHR43214">
    <property type="entry name" value="TWO-COMPONENT RESPONSE REGULATOR"/>
    <property type="match status" value="1"/>
</dbReference>
<dbReference type="InterPro" id="IPR039420">
    <property type="entry name" value="WalR-like"/>
</dbReference>
<dbReference type="PRINTS" id="PR00038">
    <property type="entry name" value="HTHLUXR"/>
</dbReference>
<evidence type="ECO:0000313" key="9">
    <source>
        <dbReference type="Proteomes" id="UP000308430"/>
    </source>
</evidence>
<evidence type="ECO:0000256" key="4">
    <source>
        <dbReference type="ARBA" id="ARBA00023163"/>
    </source>
</evidence>
<gene>
    <name evidence="8" type="ORF">E6C76_17285</name>
</gene>
<evidence type="ECO:0000256" key="2">
    <source>
        <dbReference type="ARBA" id="ARBA00023015"/>
    </source>
</evidence>
<dbReference type="GO" id="GO:0000160">
    <property type="term" value="P:phosphorelay signal transduction system"/>
    <property type="evidence" value="ECO:0007669"/>
    <property type="project" value="InterPro"/>
</dbReference>
<dbReference type="InterPro" id="IPR011006">
    <property type="entry name" value="CheY-like_superfamily"/>
</dbReference>
<protein>
    <submittedName>
        <fullName evidence="8">Response regulator transcription factor</fullName>
    </submittedName>
</protein>
<evidence type="ECO:0000256" key="3">
    <source>
        <dbReference type="ARBA" id="ARBA00023125"/>
    </source>
</evidence>
<organism evidence="8 9">
    <name type="scientific">Pseudothauera nasutitermitis</name>
    <dbReference type="NCBI Taxonomy" id="2565930"/>
    <lineage>
        <taxon>Bacteria</taxon>
        <taxon>Pseudomonadati</taxon>
        <taxon>Pseudomonadota</taxon>
        <taxon>Betaproteobacteria</taxon>
        <taxon>Rhodocyclales</taxon>
        <taxon>Zoogloeaceae</taxon>
        <taxon>Pseudothauera</taxon>
    </lineage>
</organism>
<dbReference type="CDD" id="cd17535">
    <property type="entry name" value="REC_NarL-like"/>
    <property type="match status" value="1"/>
</dbReference>
<keyword evidence="1 5" id="KW-0597">Phosphoprotein</keyword>
<keyword evidence="9" id="KW-1185">Reference proteome</keyword>
<keyword evidence="4" id="KW-0804">Transcription</keyword>
<dbReference type="InterPro" id="IPR058245">
    <property type="entry name" value="NreC/VraR/RcsB-like_REC"/>
</dbReference>
<reference evidence="8 9" key="1">
    <citation type="submission" date="2019-04" db="EMBL/GenBank/DDBJ databases">
        <title>Azoarcus nasutitermitis sp. nov. isolated from termite nest.</title>
        <authorList>
            <person name="Lin S.-Y."/>
            <person name="Hameed A."/>
            <person name="Hsu Y.-H."/>
            <person name="Young C.-C."/>
        </authorList>
    </citation>
    <scope>NUCLEOTIDE SEQUENCE [LARGE SCALE GENOMIC DNA]</scope>
    <source>
        <strain evidence="8 9">CC-YHH838</strain>
    </source>
</reference>
<dbReference type="Proteomes" id="UP000308430">
    <property type="component" value="Unassembled WGS sequence"/>
</dbReference>
<dbReference type="Pfam" id="PF00196">
    <property type="entry name" value="GerE"/>
    <property type="match status" value="1"/>
</dbReference>
<dbReference type="SUPFAM" id="SSF46894">
    <property type="entry name" value="C-terminal effector domain of the bipartite response regulators"/>
    <property type="match status" value="1"/>
</dbReference>
<keyword evidence="3" id="KW-0238">DNA-binding</keyword>
<dbReference type="SUPFAM" id="SSF52172">
    <property type="entry name" value="CheY-like"/>
    <property type="match status" value="1"/>
</dbReference>